<protein>
    <submittedName>
        <fullName evidence="1">Uncharacterized protein</fullName>
    </submittedName>
</protein>
<reference evidence="1 2" key="1">
    <citation type="journal article" date="2010" name="BMC Genomics">
        <title>Comparative genomics and proteomics of Helicobacter mustelae, an ulcerogenic and carcinogenic gastric pathogen.</title>
        <authorList>
            <person name="O'Toole P.W."/>
            <person name="Snelling W.J."/>
            <person name="Canchaya C."/>
            <person name="Forde B.M."/>
            <person name="Hardie K.R."/>
            <person name="Josenhans C."/>
            <person name="Graham R.L.J."/>
            <person name="McMullan G."/>
            <person name="Parkhill J."/>
            <person name="Belda E."/>
            <person name="Bentley S.D."/>
        </authorList>
    </citation>
    <scope>NUCLEOTIDE SEQUENCE [LARGE SCALE GENOMIC DNA]</scope>
    <source>
        <strain evidence="2">ATCC 43772 / LMG 18044 / NCTC 12198 / 12198</strain>
    </source>
</reference>
<evidence type="ECO:0000313" key="1">
    <source>
        <dbReference type="EMBL" id="CBG40481.1"/>
    </source>
</evidence>
<proteinExistence type="predicted"/>
<dbReference type="EMBL" id="FN555004">
    <property type="protein sequence ID" value="CBG40481.1"/>
    <property type="molecule type" value="Genomic_DNA"/>
</dbReference>
<accession>D3UJ06</accession>
<organism evidence="1 2">
    <name type="scientific">Helicobacter mustelae (strain ATCC 43772 / CCUG 25715 / CIP 103759 / LMG 18044 / NCTC 12198 / R85-136P)</name>
    <name type="common">Campylobacter mustelae</name>
    <dbReference type="NCBI Taxonomy" id="679897"/>
    <lineage>
        <taxon>Bacteria</taxon>
        <taxon>Pseudomonadati</taxon>
        <taxon>Campylobacterota</taxon>
        <taxon>Epsilonproteobacteria</taxon>
        <taxon>Campylobacterales</taxon>
        <taxon>Helicobacteraceae</taxon>
        <taxon>Helicobacter</taxon>
    </lineage>
</organism>
<dbReference type="HOGENOM" id="CLU_125912_0_0_7"/>
<evidence type="ECO:0000313" key="2">
    <source>
        <dbReference type="Proteomes" id="UP000001522"/>
    </source>
</evidence>
<dbReference type="KEGG" id="hms:HMU12270"/>
<dbReference type="AlphaFoldDB" id="D3UJ06"/>
<keyword evidence="2" id="KW-1185">Reference proteome</keyword>
<gene>
    <name evidence="1" type="ordered locus">HMU12270</name>
</gene>
<dbReference type="RefSeq" id="WP_013023549.1">
    <property type="nucleotide sequence ID" value="NC_013949.1"/>
</dbReference>
<sequence>MHALYDFCKTRGINTRVVESAIAIELSRDDGAYLEEYHRLGAAYEKLKDWSAAEQGKDGLIVEILLELYKKIAKIERKLFGEEELLQRLEKKDQIAALGHGVMYLRDGNLVEGQSYYLRFVLPVFSDRIIALFALALSDRVLQITKMHPSDIEDFDNYIANTEMANIRAQKYLRDQK</sequence>
<name>D3UJ06_HELM1</name>
<dbReference type="STRING" id="679897.HMU12270"/>
<dbReference type="Proteomes" id="UP000001522">
    <property type="component" value="Chromosome"/>
</dbReference>